<dbReference type="AlphaFoldDB" id="A0A5B7G4V1"/>
<evidence type="ECO:0000313" key="2">
    <source>
        <dbReference type="Proteomes" id="UP000324222"/>
    </source>
</evidence>
<name>A0A5B7G4V1_PORTR</name>
<proteinExistence type="predicted"/>
<comment type="caution">
    <text evidence="1">The sequence shown here is derived from an EMBL/GenBank/DDBJ whole genome shotgun (WGS) entry which is preliminary data.</text>
</comment>
<reference evidence="1 2" key="1">
    <citation type="submission" date="2019-05" db="EMBL/GenBank/DDBJ databases">
        <title>Another draft genome of Portunus trituberculatus and its Hox gene families provides insights of decapod evolution.</title>
        <authorList>
            <person name="Jeong J.-H."/>
            <person name="Song I."/>
            <person name="Kim S."/>
            <person name="Choi T."/>
            <person name="Kim D."/>
            <person name="Ryu S."/>
            <person name="Kim W."/>
        </authorList>
    </citation>
    <scope>NUCLEOTIDE SEQUENCE [LARGE SCALE GENOMIC DNA]</scope>
    <source>
        <tissue evidence="1">Muscle</tissue>
    </source>
</reference>
<sequence length="33" mass="3843">MILVIDWQDFWFIKRKNCLENPASCLCGLGKLS</sequence>
<keyword evidence="2" id="KW-1185">Reference proteome</keyword>
<protein>
    <submittedName>
        <fullName evidence="1">Uncharacterized protein</fullName>
    </submittedName>
</protein>
<dbReference type="Proteomes" id="UP000324222">
    <property type="component" value="Unassembled WGS sequence"/>
</dbReference>
<gene>
    <name evidence="1" type="ORF">E2C01_046081</name>
</gene>
<organism evidence="1 2">
    <name type="scientific">Portunus trituberculatus</name>
    <name type="common">Swimming crab</name>
    <name type="synonym">Neptunus trituberculatus</name>
    <dbReference type="NCBI Taxonomy" id="210409"/>
    <lineage>
        <taxon>Eukaryota</taxon>
        <taxon>Metazoa</taxon>
        <taxon>Ecdysozoa</taxon>
        <taxon>Arthropoda</taxon>
        <taxon>Crustacea</taxon>
        <taxon>Multicrustacea</taxon>
        <taxon>Malacostraca</taxon>
        <taxon>Eumalacostraca</taxon>
        <taxon>Eucarida</taxon>
        <taxon>Decapoda</taxon>
        <taxon>Pleocyemata</taxon>
        <taxon>Brachyura</taxon>
        <taxon>Eubrachyura</taxon>
        <taxon>Portunoidea</taxon>
        <taxon>Portunidae</taxon>
        <taxon>Portuninae</taxon>
        <taxon>Portunus</taxon>
    </lineage>
</organism>
<evidence type="ECO:0000313" key="1">
    <source>
        <dbReference type="EMBL" id="MPC52218.1"/>
    </source>
</evidence>
<dbReference type="EMBL" id="VSRR010010710">
    <property type="protein sequence ID" value="MPC52218.1"/>
    <property type="molecule type" value="Genomic_DNA"/>
</dbReference>
<accession>A0A5B7G4V1</accession>